<dbReference type="Gene3D" id="3.40.50.150">
    <property type="entry name" value="Vaccinia Virus protein VP39"/>
    <property type="match status" value="1"/>
</dbReference>
<dbReference type="PANTHER" id="PTHR43861:SF3">
    <property type="entry name" value="PUTATIVE (AFU_ORTHOLOGUE AFUA_2G14390)-RELATED"/>
    <property type="match status" value="1"/>
</dbReference>
<evidence type="ECO:0000313" key="2">
    <source>
        <dbReference type="EMBL" id="MBJ7596316.1"/>
    </source>
</evidence>
<dbReference type="EMBL" id="JAEKNS010000156">
    <property type="protein sequence ID" value="MBJ7596316.1"/>
    <property type="molecule type" value="Genomic_DNA"/>
</dbReference>
<dbReference type="PANTHER" id="PTHR43861">
    <property type="entry name" value="TRANS-ACONITATE 2-METHYLTRANSFERASE-RELATED"/>
    <property type="match status" value="1"/>
</dbReference>
<keyword evidence="1" id="KW-0808">Transferase</keyword>
<dbReference type="InterPro" id="IPR029063">
    <property type="entry name" value="SAM-dependent_MTases_sf"/>
</dbReference>
<accession>A0A934N571</accession>
<dbReference type="GO" id="GO:0032259">
    <property type="term" value="P:methylation"/>
    <property type="evidence" value="ECO:0007669"/>
    <property type="project" value="UniProtKB-KW"/>
</dbReference>
<evidence type="ECO:0000256" key="1">
    <source>
        <dbReference type="ARBA" id="ARBA00022679"/>
    </source>
</evidence>
<evidence type="ECO:0000313" key="3">
    <source>
        <dbReference type="Proteomes" id="UP000606991"/>
    </source>
</evidence>
<dbReference type="SUPFAM" id="SSF53335">
    <property type="entry name" value="S-adenosyl-L-methionine-dependent methyltransferases"/>
    <property type="match status" value="1"/>
</dbReference>
<protein>
    <submittedName>
        <fullName evidence="2">Class I SAM-dependent methyltransferase</fullName>
    </submittedName>
</protein>
<keyword evidence="2" id="KW-0489">Methyltransferase</keyword>
<gene>
    <name evidence="2" type="ORF">JF886_15920</name>
</gene>
<name>A0A934N571_9BACT</name>
<dbReference type="Proteomes" id="UP000606991">
    <property type="component" value="Unassembled WGS sequence"/>
</dbReference>
<proteinExistence type="predicted"/>
<dbReference type="AlphaFoldDB" id="A0A934N571"/>
<dbReference type="Pfam" id="PF13489">
    <property type="entry name" value="Methyltransf_23"/>
    <property type="match status" value="1"/>
</dbReference>
<dbReference type="GO" id="GO:0008168">
    <property type="term" value="F:methyltransferase activity"/>
    <property type="evidence" value="ECO:0007669"/>
    <property type="project" value="UniProtKB-KW"/>
</dbReference>
<dbReference type="CDD" id="cd02440">
    <property type="entry name" value="AdoMet_MTases"/>
    <property type="match status" value="1"/>
</dbReference>
<reference evidence="2 3" key="1">
    <citation type="submission" date="2020-10" db="EMBL/GenBank/DDBJ databases">
        <title>Ca. Dormibacterota MAGs.</title>
        <authorList>
            <person name="Montgomery K."/>
        </authorList>
    </citation>
    <scope>NUCLEOTIDE SEQUENCE [LARGE SCALE GENOMIC DNA]</scope>
    <source>
        <strain evidence="2">SC8812_S17_18</strain>
    </source>
</reference>
<organism evidence="2 3">
    <name type="scientific">Candidatus Aeolococcus gillhamiae</name>
    <dbReference type="NCBI Taxonomy" id="3127015"/>
    <lineage>
        <taxon>Bacteria</taxon>
        <taxon>Bacillati</taxon>
        <taxon>Candidatus Dormiibacterota</taxon>
        <taxon>Candidatus Dormibacteria</taxon>
        <taxon>Candidatus Aeolococcales</taxon>
        <taxon>Candidatus Aeolococcaceae</taxon>
        <taxon>Candidatus Aeolococcus</taxon>
    </lineage>
</organism>
<sequence>MLKAVFGYPMEAGGGPLRRWFARAAAAAAGRDASHIPWVPGGRLLEVGSGRGAVLAEYRQLGWEVVGVEPAARGVELARLTGLDVRLGKLGEQSFPIACFDAVVLNHVLEHVSDPRSLLAEVHRVLKPGGWILVRLPNAESWEARVYREDWWSWELPRHLIHFSPPTLHMVLAAAGFRIVRMRTELRPANLGLNARWAAHRRWGRRIDPRLFTAVLLPLGAAASWRGRGGDLAALAQRMPDCAKALDG</sequence>
<comment type="caution">
    <text evidence="2">The sequence shown here is derived from an EMBL/GenBank/DDBJ whole genome shotgun (WGS) entry which is preliminary data.</text>
</comment>